<accession>A0A4S9AXP0</accession>
<dbReference type="InterPro" id="IPR004045">
    <property type="entry name" value="Glutathione_S-Trfase_N"/>
</dbReference>
<dbReference type="InterPro" id="IPR036249">
    <property type="entry name" value="Thioredoxin-like_sf"/>
</dbReference>
<gene>
    <name evidence="7" type="ORF">D6D15_08374</name>
</gene>
<dbReference type="SUPFAM" id="SSF47616">
    <property type="entry name" value="GST C-terminal domain-like"/>
    <property type="match status" value="1"/>
</dbReference>
<dbReference type="EMBL" id="QZAR01000197">
    <property type="protein sequence ID" value="THW85008.1"/>
    <property type="molecule type" value="Genomic_DNA"/>
</dbReference>
<dbReference type="GO" id="GO:0005737">
    <property type="term" value="C:cytoplasm"/>
    <property type="evidence" value="ECO:0007669"/>
    <property type="project" value="TreeGrafter"/>
</dbReference>
<evidence type="ECO:0000313" key="7">
    <source>
        <dbReference type="EMBL" id="THW85008.1"/>
    </source>
</evidence>
<dbReference type="SUPFAM" id="SSF52833">
    <property type="entry name" value="Thioredoxin-like"/>
    <property type="match status" value="1"/>
</dbReference>
<reference evidence="7 8" key="1">
    <citation type="submission" date="2018-10" db="EMBL/GenBank/DDBJ databases">
        <title>Fifty Aureobasidium pullulans genomes reveal a recombining polyextremotolerant generalist.</title>
        <authorList>
            <person name="Gostincar C."/>
            <person name="Turk M."/>
            <person name="Zajc J."/>
            <person name="Gunde-Cimerman N."/>
        </authorList>
    </citation>
    <scope>NUCLEOTIDE SEQUENCE [LARGE SCALE GENOMIC DNA]</scope>
    <source>
        <strain evidence="7 8">EXF-10507</strain>
    </source>
</reference>
<dbReference type="GO" id="GO:0004364">
    <property type="term" value="F:glutathione transferase activity"/>
    <property type="evidence" value="ECO:0007669"/>
    <property type="project" value="UniProtKB-EC"/>
</dbReference>
<dbReference type="PROSITE" id="PS50405">
    <property type="entry name" value="GST_CTER"/>
    <property type="match status" value="1"/>
</dbReference>
<dbReference type="Gene3D" id="1.20.1050.10">
    <property type="match status" value="1"/>
</dbReference>
<feature type="domain" description="GST C-terminal" evidence="6">
    <location>
        <begin position="106"/>
        <end position="235"/>
    </location>
</feature>
<dbReference type="GO" id="GO:0006749">
    <property type="term" value="P:glutathione metabolic process"/>
    <property type="evidence" value="ECO:0007669"/>
    <property type="project" value="TreeGrafter"/>
</dbReference>
<sequence length="240" mass="27238">MDFRGKKPKSFLNSKMPAFVLYGARGSTNTDRVRLTLAEGGFTDYELVLADLQRGEQKSDENMKRHPWGKVPVFTFPDGFTLHESRAICKHLARKYSFPLLPSSSDVNAMALFDQAESVEISYFLEPAGKIAFEKFVKKRMGLPADEKIVSDALRSVEMYIEIAERSLLQKKFMAGDEFTLVDIYYIPLIRRLFACGYGDLILRHGAVNAWWNRCMSRPAIKKLFTADEEAMAVISAATR</sequence>
<organism evidence="7 8">
    <name type="scientific">Aureobasidium pullulans</name>
    <name type="common">Black yeast</name>
    <name type="synonym">Pullularia pullulans</name>
    <dbReference type="NCBI Taxonomy" id="5580"/>
    <lineage>
        <taxon>Eukaryota</taxon>
        <taxon>Fungi</taxon>
        <taxon>Dikarya</taxon>
        <taxon>Ascomycota</taxon>
        <taxon>Pezizomycotina</taxon>
        <taxon>Dothideomycetes</taxon>
        <taxon>Dothideomycetidae</taxon>
        <taxon>Dothideales</taxon>
        <taxon>Saccotheciaceae</taxon>
        <taxon>Aureobasidium</taxon>
    </lineage>
</organism>
<dbReference type="InterPro" id="IPR036282">
    <property type="entry name" value="Glutathione-S-Trfase_C_sf"/>
</dbReference>
<dbReference type="Pfam" id="PF02798">
    <property type="entry name" value="GST_N"/>
    <property type="match status" value="1"/>
</dbReference>
<dbReference type="Proteomes" id="UP000304928">
    <property type="component" value="Unassembled WGS sequence"/>
</dbReference>
<dbReference type="SFLD" id="SFLDS00019">
    <property type="entry name" value="Glutathione_Transferase_(cytos"/>
    <property type="match status" value="1"/>
</dbReference>
<proteinExistence type="inferred from homology"/>
<evidence type="ECO:0000256" key="3">
    <source>
        <dbReference type="ARBA" id="ARBA00047960"/>
    </source>
</evidence>
<evidence type="ECO:0000256" key="1">
    <source>
        <dbReference type="ARBA" id="ARBA00012452"/>
    </source>
</evidence>
<dbReference type="Gene3D" id="3.40.30.10">
    <property type="entry name" value="Glutaredoxin"/>
    <property type="match status" value="1"/>
</dbReference>
<dbReference type="PANTHER" id="PTHR43900:SF3">
    <property type="entry name" value="GLUTATHIONE S-TRANSFERASE RHO"/>
    <property type="match status" value="1"/>
</dbReference>
<name>A0A4S9AXP0_AURPU</name>
<dbReference type="InterPro" id="IPR010987">
    <property type="entry name" value="Glutathione-S-Trfase_C-like"/>
</dbReference>
<keyword evidence="2 7" id="KW-0808">Transferase</keyword>
<protein>
    <recommendedName>
        <fullName evidence="1">glutathione transferase</fullName>
        <ecNumber evidence="1">2.5.1.18</ecNumber>
    </recommendedName>
</protein>
<dbReference type="AlphaFoldDB" id="A0A4S9AXP0"/>
<dbReference type="InterPro" id="IPR040079">
    <property type="entry name" value="Glutathione_S-Trfase"/>
</dbReference>
<evidence type="ECO:0000313" key="8">
    <source>
        <dbReference type="Proteomes" id="UP000304928"/>
    </source>
</evidence>
<dbReference type="PANTHER" id="PTHR43900">
    <property type="entry name" value="GLUTATHIONE S-TRANSFERASE RHO"/>
    <property type="match status" value="1"/>
</dbReference>
<dbReference type="GO" id="GO:0043295">
    <property type="term" value="F:glutathione binding"/>
    <property type="evidence" value="ECO:0007669"/>
    <property type="project" value="TreeGrafter"/>
</dbReference>
<dbReference type="SFLD" id="SFLDG00358">
    <property type="entry name" value="Main_(cytGST)"/>
    <property type="match status" value="1"/>
</dbReference>
<feature type="domain" description="GST N-terminal" evidence="5">
    <location>
        <begin position="17"/>
        <end position="100"/>
    </location>
</feature>
<evidence type="ECO:0000256" key="4">
    <source>
        <dbReference type="RuleBase" id="RU003494"/>
    </source>
</evidence>
<comment type="similarity">
    <text evidence="4">Belongs to the GST superfamily.</text>
</comment>
<comment type="caution">
    <text evidence="7">The sequence shown here is derived from an EMBL/GenBank/DDBJ whole genome shotgun (WGS) entry which is preliminary data.</text>
</comment>
<dbReference type="Pfam" id="PF00043">
    <property type="entry name" value="GST_C"/>
    <property type="match status" value="1"/>
</dbReference>
<comment type="catalytic activity">
    <reaction evidence="3">
        <text>RX + glutathione = an S-substituted glutathione + a halide anion + H(+)</text>
        <dbReference type="Rhea" id="RHEA:16437"/>
        <dbReference type="ChEBI" id="CHEBI:15378"/>
        <dbReference type="ChEBI" id="CHEBI:16042"/>
        <dbReference type="ChEBI" id="CHEBI:17792"/>
        <dbReference type="ChEBI" id="CHEBI:57925"/>
        <dbReference type="ChEBI" id="CHEBI:90779"/>
        <dbReference type="EC" id="2.5.1.18"/>
    </reaction>
</comment>
<evidence type="ECO:0000259" key="6">
    <source>
        <dbReference type="PROSITE" id="PS50405"/>
    </source>
</evidence>
<evidence type="ECO:0000256" key="2">
    <source>
        <dbReference type="ARBA" id="ARBA00022679"/>
    </source>
</evidence>
<dbReference type="InterPro" id="IPR004046">
    <property type="entry name" value="GST_C"/>
</dbReference>
<dbReference type="EC" id="2.5.1.18" evidence="1"/>
<evidence type="ECO:0000259" key="5">
    <source>
        <dbReference type="PROSITE" id="PS50404"/>
    </source>
</evidence>
<dbReference type="PROSITE" id="PS50404">
    <property type="entry name" value="GST_NTER"/>
    <property type="match status" value="1"/>
</dbReference>